<comment type="caution">
    <text evidence="1">The sequence shown here is derived from an EMBL/GenBank/DDBJ whole genome shotgun (WGS) entry which is preliminary data.</text>
</comment>
<keyword evidence="2" id="KW-1185">Reference proteome</keyword>
<accession>A0A9P5ZB37</accession>
<name>A0A9P5ZB37_9AGAR</name>
<gene>
    <name evidence="1" type="ORF">BDN70DRAFT_27911</name>
</gene>
<organism evidence="1 2">
    <name type="scientific">Pholiota conissans</name>
    <dbReference type="NCBI Taxonomy" id="109636"/>
    <lineage>
        <taxon>Eukaryota</taxon>
        <taxon>Fungi</taxon>
        <taxon>Dikarya</taxon>
        <taxon>Basidiomycota</taxon>
        <taxon>Agaricomycotina</taxon>
        <taxon>Agaricomycetes</taxon>
        <taxon>Agaricomycetidae</taxon>
        <taxon>Agaricales</taxon>
        <taxon>Agaricineae</taxon>
        <taxon>Strophariaceae</taxon>
        <taxon>Pholiota</taxon>
    </lineage>
</organism>
<dbReference type="AlphaFoldDB" id="A0A9P5ZB37"/>
<sequence length="149" mass="16903">MSGHLQNLSVAFGSSPLVQSFLISNLQVHRSMTQKIVFYSWISDIDHSIPSSTKGGTVPTTHVSTLGRGVQWCFQPQAFVQDIERNLSKNDKQKYKGRRMIIAGFESLAVEHRTSSKRLRLLTRSPLCQWRSMTPMTPTSMIQYMNCLP</sequence>
<evidence type="ECO:0000313" key="2">
    <source>
        <dbReference type="Proteomes" id="UP000807469"/>
    </source>
</evidence>
<proteinExistence type="predicted"/>
<dbReference type="EMBL" id="MU155139">
    <property type="protein sequence ID" value="KAF9484947.1"/>
    <property type="molecule type" value="Genomic_DNA"/>
</dbReference>
<dbReference type="Proteomes" id="UP000807469">
    <property type="component" value="Unassembled WGS sequence"/>
</dbReference>
<protein>
    <submittedName>
        <fullName evidence="1">Uncharacterized protein</fullName>
    </submittedName>
</protein>
<evidence type="ECO:0000313" key="1">
    <source>
        <dbReference type="EMBL" id="KAF9484947.1"/>
    </source>
</evidence>
<reference evidence="1" key="1">
    <citation type="submission" date="2020-11" db="EMBL/GenBank/DDBJ databases">
        <authorList>
            <consortium name="DOE Joint Genome Institute"/>
            <person name="Ahrendt S."/>
            <person name="Riley R."/>
            <person name="Andreopoulos W."/>
            <person name="Labutti K."/>
            <person name="Pangilinan J."/>
            <person name="Ruiz-Duenas F.J."/>
            <person name="Barrasa J.M."/>
            <person name="Sanchez-Garcia M."/>
            <person name="Camarero S."/>
            <person name="Miyauchi S."/>
            <person name="Serrano A."/>
            <person name="Linde D."/>
            <person name="Babiker R."/>
            <person name="Drula E."/>
            <person name="Ayuso-Fernandez I."/>
            <person name="Pacheco R."/>
            <person name="Padilla G."/>
            <person name="Ferreira P."/>
            <person name="Barriuso J."/>
            <person name="Kellner H."/>
            <person name="Castanera R."/>
            <person name="Alfaro M."/>
            <person name="Ramirez L."/>
            <person name="Pisabarro A.G."/>
            <person name="Kuo A."/>
            <person name="Tritt A."/>
            <person name="Lipzen A."/>
            <person name="He G."/>
            <person name="Yan M."/>
            <person name="Ng V."/>
            <person name="Cullen D."/>
            <person name="Martin F."/>
            <person name="Rosso M.-N."/>
            <person name="Henrissat B."/>
            <person name="Hibbett D."/>
            <person name="Martinez A.T."/>
            <person name="Grigoriev I.V."/>
        </authorList>
    </citation>
    <scope>NUCLEOTIDE SEQUENCE</scope>
    <source>
        <strain evidence="1">CIRM-BRFM 674</strain>
    </source>
</reference>